<organism evidence="5 6">
    <name type="scientific">Papaver atlanticum</name>
    <dbReference type="NCBI Taxonomy" id="357466"/>
    <lineage>
        <taxon>Eukaryota</taxon>
        <taxon>Viridiplantae</taxon>
        <taxon>Streptophyta</taxon>
        <taxon>Embryophyta</taxon>
        <taxon>Tracheophyta</taxon>
        <taxon>Spermatophyta</taxon>
        <taxon>Magnoliopsida</taxon>
        <taxon>Ranunculales</taxon>
        <taxon>Papaveraceae</taxon>
        <taxon>Papaveroideae</taxon>
        <taxon>Papaver</taxon>
    </lineage>
</organism>
<protein>
    <recommendedName>
        <fullName evidence="4">Histone deacetylase domain-containing protein</fullName>
    </recommendedName>
</protein>
<dbReference type="Gene3D" id="3.40.800.20">
    <property type="entry name" value="Histone deacetylase domain"/>
    <property type="match status" value="1"/>
</dbReference>
<evidence type="ECO:0000313" key="5">
    <source>
        <dbReference type="EMBL" id="KAI3835285.1"/>
    </source>
</evidence>
<dbReference type="PANTHER" id="PTHR10625">
    <property type="entry name" value="HISTONE DEACETYLASE HDAC1-RELATED"/>
    <property type="match status" value="1"/>
</dbReference>
<dbReference type="AlphaFoldDB" id="A0AAD4RW17"/>
<dbReference type="GO" id="GO:0040029">
    <property type="term" value="P:epigenetic regulation of gene expression"/>
    <property type="evidence" value="ECO:0007669"/>
    <property type="project" value="TreeGrafter"/>
</dbReference>
<dbReference type="CDD" id="cd09993">
    <property type="entry name" value="HDAC_classIV"/>
    <property type="match status" value="1"/>
</dbReference>
<dbReference type="PRINTS" id="PR01270">
    <property type="entry name" value="HDASUPER"/>
</dbReference>
<dbReference type="Proteomes" id="UP001202328">
    <property type="component" value="Unassembled WGS sequence"/>
</dbReference>
<evidence type="ECO:0000313" key="6">
    <source>
        <dbReference type="Proteomes" id="UP001202328"/>
    </source>
</evidence>
<evidence type="ECO:0000256" key="1">
    <source>
        <dbReference type="ARBA" id="ARBA00001947"/>
    </source>
</evidence>
<evidence type="ECO:0000256" key="2">
    <source>
        <dbReference type="ARBA" id="ARBA00022801"/>
    </source>
</evidence>
<dbReference type="PANTHER" id="PTHR10625:SF23">
    <property type="entry name" value="HISTONE DEACETYLASE 11"/>
    <property type="match status" value="1"/>
</dbReference>
<dbReference type="GO" id="GO:0004407">
    <property type="term" value="F:histone deacetylase activity"/>
    <property type="evidence" value="ECO:0007669"/>
    <property type="project" value="InterPro"/>
</dbReference>
<evidence type="ECO:0000256" key="3">
    <source>
        <dbReference type="SAM" id="MobiDB-lite"/>
    </source>
</evidence>
<dbReference type="GO" id="GO:0016787">
    <property type="term" value="F:hydrolase activity"/>
    <property type="evidence" value="ECO:0007669"/>
    <property type="project" value="UniProtKB-KW"/>
</dbReference>
<dbReference type="Pfam" id="PF00850">
    <property type="entry name" value="Hist_deacetyl"/>
    <property type="match status" value="1"/>
</dbReference>
<dbReference type="InterPro" id="IPR023696">
    <property type="entry name" value="Ureohydrolase_dom_sf"/>
</dbReference>
<reference evidence="5" key="1">
    <citation type="submission" date="2022-04" db="EMBL/GenBank/DDBJ databases">
        <title>A functionally conserved STORR gene fusion in Papaver species that diverged 16.8 million years ago.</title>
        <authorList>
            <person name="Catania T."/>
        </authorList>
    </citation>
    <scope>NUCLEOTIDE SEQUENCE</scope>
    <source>
        <strain evidence="5">S-188037</strain>
    </source>
</reference>
<name>A0AAD4RW17_9MAGN</name>
<comment type="caution">
    <text evidence="5">The sequence shown here is derived from an EMBL/GenBank/DDBJ whole genome shotgun (WGS) entry which is preliminary data.</text>
</comment>
<gene>
    <name evidence="5" type="ORF">MKW98_020401</name>
</gene>
<dbReference type="GO" id="GO:0000118">
    <property type="term" value="C:histone deacetylase complex"/>
    <property type="evidence" value="ECO:0007669"/>
    <property type="project" value="TreeGrafter"/>
</dbReference>
<keyword evidence="6" id="KW-1185">Reference proteome</keyword>
<sequence>MSTSSPSNAISGASSSPSSEDVETIRKNRVLSSKLYFDISDTMVPLIYSSSYDIAFFGLEKLHPFDSSKWGRICQFLIKDGILQQSQIVEPLEASNDDLLVVIKSIFRTLCQKLNLLPKRKTYFGNLNSSSNVSKIIEVPPIALLPHWLVRQKVLYPFRKQRGWAINVGGGFHHCCADKGGGFCVYADISLCITFAFMRLDISRVMIIDLDAHQGNGHEMDFGKDRRVYTLDMYNPDIYPFDFKARAYIDQSVKVKSATSTNVYLKKLDKALEVAGICFKPELIVYNAGTDILDGDPLGELKVSPDGVASRDEKVFRFAKEKNIPLVMLTSGGYMKSSAKVIADSLTNLSNKGLIDLATPPLGTFLCVHM</sequence>
<dbReference type="InterPro" id="IPR037138">
    <property type="entry name" value="His_deacetylse_dom_sf"/>
</dbReference>
<dbReference type="InterPro" id="IPR000286">
    <property type="entry name" value="HDACs"/>
</dbReference>
<accession>A0AAD4RW17</accession>
<feature type="compositionally biased region" description="Low complexity" evidence="3">
    <location>
        <begin position="1"/>
        <end position="19"/>
    </location>
</feature>
<feature type="domain" description="Histone deacetylase" evidence="4">
    <location>
        <begin position="159"/>
        <end position="347"/>
    </location>
</feature>
<comment type="cofactor">
    <cofactor evidence="1">
        <name>Zn(2+)</name>
        <dbReference type="ChEBI" id="CHEBI:29105"/>
    </cofactor>
</comment>
<dbReference type="InterPro" id="IPR044150">
    <property type="entry name" value="HDAC_classIV"/>
</dbReference>
<dbReference type="SUPFAM" id="SSF52768">
    <property type="entry name" value="Arginase/deacetylase"/>
    <property type="match status" value="1"/>
</dbReference>
<feature type="region of interest" description="Disordered" evidence="3">
    <location>
        <begin position="1"/>
        <end position="21"/>
    </location>
</feature>
<evidence type="ECO:0000259" key="4">
    <source>
        <dbReference type="Pfam" id="PF00850"/>
    </source>
</evidence>
<dbReference type="EMBL" id="JAJJMB010017752">
    <property type="protein sequence ID" value="KAI3835285.1"/>
    <property type="molecule type" value="Genomic_DNA"/>
</dbReference>
<dbReference type="InterPro" id="IPR023801">
    <property type="entry name" value="His_deacetylse_dom"/>
</dbReference>
<keyword evidence="2" id="KW-0378">Hydrolase</keyword>
<proteinExistence type="predicted"/>